<dbReference type="EMBL" id="JAPWDS010000006">
    <property type="protein sequence ID" value="KAJ5494593.1"/>
    <property type="molecule type" value="Genomic_DNA"/>
</dbReference>
<keyword evidence="2" id="KW-1185">Reference proteome</keyword>
<protein>
    <submittedName>
        <fullName evidence="1">Uncharacterized protein</fullName>
    </submittedName>
</protein>
<dbReference type="OrthoDB" id="4454541at2759"/>
<reference evidence="1" key="2">
    <citation type="journal article" date="2023" name="IMA Fungus">
        <title>Comparative genomic study of the Penicillium genus elucidates a diverse pangenome and 15 lateral gene transfer events.</title>
        <authorList>
            <person name="Petersen C."/>
            <person name="Sorensen T."/>
            <person name="Nielsen M.R."/>
            <person name="Sondergaard T.E."/>
            <person name="Sorensen J.L."/>
            <person name="Fitzpatrick D.A."/>
            <person name="Frisvad J.C."/>
            <person name="Nielsen K.L."/>
        </authorList>
    </citation>
    <scope>NUCLEOTIDE SEQUENCE</scope>
    <source>
        <strain evidence="1">IBT 29495</strain>
    </source>
</reference>
<evidence type="ECO:0000313" key="1">
    <source>
        <dbReference type="EMBL" id="KAJ5494593.1"/>
    </source>
</evidence>
<name>A0A9W9XKM7_9EURO</name>
<dbReference type="Proteomes" id="UP001149954">
    <property type="component" value="Unassembled WGS sequence"/>
</dbReference>
<proteinExistence type="predicted"/>
<reference evidence="1" key="1">
    <citation type="submission" date="2022-12" db="EMBL/GenBank/DDBJ databases">
        <authorList>
            <person name="Petersen C."/>
        </authorList>
    </citation>
    <scope>NUCLEOTIDE SEQUENCE</scope>
    <source>
        <strain evidence="1">IBT 29495</strain>
    </source>
</reference>
<organism evidence="1 2">
    <name type="scientific">Penicillium fimorum</name>
    <dbReference type="NCBI Taxonomy" id="1882269"/>
    <lineage>
        <taxon>Eukaryota</taxon>
        <taxon>Fungi</taxon>
        <taxon>Dikarya</taxon>
        <taxon>Ascomycota</taxon>
        <taxon>Pezizomycotina</taxon>
        <taxon>Eurotiomycetes</taxon>
        <taxon>Eurotiomycetidae</taxon>
        <taxon>Eurotiales</taxon>
        <taxon>Aspergillaceae</taxon>
        <taxon>Penicillium</taxon>
    </lineage>
</organism>
<sequence length="107" mass="11796">MDSSKPHFQQALSVSLTAAAQIILAQSSFKSDIVFSLDSQELSTFPDGTYNMDLSEEDEQHIDETEIDDMAIQSLLDLMNDSGVDWAGNPFGESLDFPELNMEGMLS</sequence>
<gene>
    <name evidence="1" type="ORF">N7463_010680</name>
</gene>
<evidence type="ECO:0000313" key="2">
    <source>
        <dbReference type="Proteomes" id="UP001149954"/>
    </source>
</evidence>
<dbReference type="AlphaFoldDB" id="A0A9W9XKM7"/>
<accession>A0A9W9XKM7</accession>
<comment type="caution">
    <text evidence="1">The sequence shown here is derived from an EMBL/GenBank/DDBJ whole genome shotgun (WGS) entry which is preliminary data.</text>
</comment>